<comment type="caution">
    <text evidence="2">The sequence shown here is derived from an EMBL/GenBank/DDBJ whole genome shotgun (WGS) entry which is preliminary data.</text>
</comment>
<keyword evidence="3" id="KW-1185">Reference proteome</keyword>
<organism evidence="2 3">
    <name type="scientific">Pleurodeles waltl</name>
    <name type="common">Iberian ribbed newt</name>
    <dbReference type="NCBI Taxonomy" id="8319"/>
    <lineage>
        <taxon>Eukaryota</taxon>
        <taxon>Metazoa</taxon>
        <taxon>Chordata</taxon>
        <taxon>Craniata</taxon>
        <taxon>Vertebrata</taxon>
        <taxon>Euteleostomi</taxon>
        <taxon>Amphibia</taxon>
        <taxon>Batrachia</taxon>
        <taxon>Caudata</taxon>
        <taxon>Salamandroidea</taxon>
        <taxon>Salamandridae</taxon>
        <taxon>Pleurodelinae</taxon>
        <taxon>Pleurodeles</taxon>
    </lineage>
</organism>
<evidence type="ECO:0000313" key="3">
    <source>
        <dbReference type="Proteomes" id="UP001066276"/>
    </source>
</evidence>
<sequence length="92" mass="10543">MRRAARDEPRRAEVSMEMPRENPRAVSEGVRSSRRGEDVGEMCDVLEPRRAACDEPCRVEVSMEMPRENPRAVSEGVRSSRRGEDGWRIDGR</sequence>
<gene>
    <name evidence="2" type="ORF">NDU88_004862</name>
</gene>
<proteinExistence type="predicted"/>
<feature type="compositionally biased region" description="Basic and acidic residues" evidence="1">
    <location>
        <begin position="1"/>
        <end position="23"/>
    </location>
</feature>
<dbReference type="AlphaFoldDB" id="A0AAV7WBL9"/>
<evidence type="ECO:0000313" key="2">
    <source>
        <dbReference type="EMBL" id="KAJ1209484.1"/>
    </source>
</evidence>
<name>A0AAV7WBL9_PLEWA</name>
<feature type="compositionally biased region" description="Basic and acidic residues" evidence="1">
    <location>
        <begin position="81"/>
        <end position="92"/>
    </location>
</feature>
<protein>
    <submittedName>
        <fullName evidence="2">Uncharacterized protein</fullName>
    </submittedName>
</protein>
<feature type="region of interest" description="Disordered" evidence="1">
    <location>
        <begin position="1"/>
        <end position="38"/>
    </location>
</feature>
<evidence type="ECO:0000256" key="1">
    <source>
        <dbReference type="SAM" id="MobiDB-lite"/>
    </source>
</evidence>
<feature type="region of interest" description="Disordered" evidence="1">
    <location>
        <begin position="67"/>
        <end position="92"/>
    </location>
</feature>
<dbReference type="EMBL" id="JANPWB010000002">
    <property type="protein sequence ID" value="KAJ1209484.1"/>
    <property type="molecule type" value="Genomic_DNA"/>
</dbReference>
<reference evidence="2" key="1">
    <citation type="journal article" date="2022" name="bioRxiv">
        <title>Sequencing and chromosome-scale assembly of the giantPleurodeles waltlgenome.</title>
        <authorList>
            <person name="Brown T."/>
            <person name="Elewa A."/>
            <person name="Iarovenko S."/>
            <person name="Subramanian E."/>
            <person name="Araus A.J."/>
            <person name="Petzold A."/>
            <person name="Susuki M."/>
            <person name="Suzuki K.-i.T."/>
            <person name="Hayashi T."/>
            <person name="Toyoda A."/>
            <person name="Oliveira C."/>
            <person name="Osipova E."/>
            <person name="Leigh N.D."/>
            <person name="Simon A."/>
            <person name="Yun M.H."/>
        </authorList>
    </citation>
    <scope>NUCLEOTIDE SEQUENCE</scope>
    <source>
        <strain evidence="2">20211129_DDA</strain>
        <tissue evidence="2">Liver</tissue>
    </source>
</reference>
<accession>A0AAV7WBL9</accession>
<dbReference type="Proteomes" id="UP001066276">
    <property type="component" value="Chromosome 1_2"/>
</dbReference>